<keyword evidence="3" id="KW-1185">Reference proteome</keyword>
<sequence>MRFKASSLSSLIIIILIYSLFPNLSTCSAKNLDTEILELKIKAITSFELSSMSFDELPSLFFLYENLVHKRFESVYKNNLKKFEEFRKVHQHYAIKSSFYSLKLSDVIVFQDFNAADLQIISNKINWSDKEVNKFGFLSKDKYGTFKFHDQAFADFFIAQYFYDNIVHPKDSPSDDEMELRLRFFFYIIANIYDRYSVTNEFIMAMIEDQNDEMFSDQVRMLMKYKFDSLLDPYLIHYSDYVEKMSSIFAKDKEILCNLWGTSKDLPFFLRYLQRSKFGNPVKELKAIAERFFKIASNSSQSTMQADQIFRGKNQILTVLYTIHLKKNENFTKDILDVTKYQVSDDILVNLNQYEDFLDFVDASSYSLTDKKEFIMSNAYNMIGRTWTAENLTKLWNRMEKYFTKNEMKLILTQKDQHFNHTHLFHLPSRFDLAYPETYLNLTRTYLSPEEIKEFLSHRRLICQESFLTHYMNIAENATVYELNYNFTKEFLTHEELKNLIFVHKDKPFIQKFADNQEIFTICTRILSEFYTKDEIQDMLMVTDENNRNIIFWTIDALSGKIRHDFADYLRDIFKGREDKLKQMFKIKSNFNQTIFDKFDGSMYKEKVKPFLDLAKEIFTDEELRKLQKSSSNE</sequence>
<name>A0A9N9WXP7_9DIPT</name>
<feature type="signal peptide" evidence="1">
    <location>
        <begin position="1"/>
        <end position="29"/>
    </location>
</feature>
<evidence type="ECO:0000313" key="2">
    <source>
        <dbReference type="EMBL" id="CAG9810141.1"/>
    </source>
</evidence>
<evidence type="ECO:0000256" key="1">
    <source>
        <dbReference type="SAM" id="SignalP"/>
    </source>
</evidence>
<reference evidence="2" key="2">
    <citation type="submission" date="2022-10" db="EMBL/GenBank/DDBJ databases">
        <authorList>
            <consortium name="ENA_rothamsted_submissions"/>
            <consortium name="culmorum"/>
            <person name="King R."/>
        </authorList>
    </citation>
    <scope>NUCLEOTIDE SEQUENCE</scope>
</reference>
<keyword evidence="1" id="KW-0732">Signal</keyword>
<gene>
    <name evidence="2" type="ORF">CHIRRI_LOCUS12958</name>
</gene>
<proteinExistence type="predicted"/>
<organism evidence="2 3">
    <name type="scientific">Chironomus riparius</name>
    <dbReference type="NCBI Taxonomy" id="315576"/>
    <lineage>
        <taxon>Eukaryota</taxon>
        <taxon>Metazoa</taxon>
        <taxon>Ecdysozoa</taxon>
        <taxon>Arthropoda</taxon>
        <taxon>Hexapoda</taxon>
        <taxon>Insecta</taxon>
        <taxon>Pterygota</taxon>
        <taxon>Neoptera</taxon>
        <taxon>Endopterygota</taxon>
        <taxon>Diptera</taxon>
        <taxon>Nematocera</taxon>
        <taxon>Chironomoidea</taxon>
        <taxon>Chironomidae</taxon>
        <taxon>Chironominae</taxon>
        <taxon>Chironomus</taxon>
    </lineage>
</organism>
<reference evidence="2" key="1">
    <citation type="submission" date="2022-01" db="EMBL/GenBank/DDBJ databases">
        <authorList>
            <person name="King R."/>
        </authorList>
    </citation>
    <scope>NUCLEOTIDE SEQUENCE</scope>
</reference>
<dbReference type="EMBL" id="OU895880">
    <property type="protein sequence ID" value="CAG9810141.1"/>
    <property type="molecule type" value="Genomic_DNA"/>
</dbReference>
<accession>A0A9N9WXP7</accession>
<evidence type="ECO:0000313" key="3">
    <source>
        <dbReference type="Proteomes" id="UP001153620"/>
    </source>
</evidence>
<dbReference type="AlphaFoldDB" id="A0A9N9WXP7"/>
<dbReference type="Proteomes" id="UP001153620">
    <property type="component" value="Chromosome 4"/>
</dbReference>
<feature type="chain" id="PRO_5040150051" evidence="1">
    <location>
        <begin position="30"/>
        <end position="634"/>
    </location>
</feature>
<protein>
    <submittedName>
        <fullName evidence="2">Uncharacterized protein</fullName>
    </submittedName>
</protein>